<dbReference type="HAMAP" id="MF_00291_B">
    <property type="entry name" value="Ribosomal_uS2_B"/>
    <property type="match status" value="1"/>
</dbReference>
<dbReference type="EMBL" id="JABTTY010000001">
    <property type="protein sequence ID" value="MBE7525382.1"/>
    <property type="molecule type" value="Genomic_DNA"/>
</dbReference>
<dbReference type="PANTHER" id="PTHR12534">
    <property type="entry name" value="30S RIBOSOMAL PROTEIN S2 PROKARYOTIC AND ORGANELLAR"/>
    <property type="match status" value="1"/>
</dbReference>
<dbReference type="InterPro" id="IPR018130">
    <property type="entry name" value="Ribosomal_uS2_CS"/>
</dbReference>
<dbReference type="PRINTS" id="PR00395">
    <property type="entry name" value="RIBOSOMALS2"/>
</dbReference>
<dbReference type="Gene3D" id="3.40.50.10490">
    <property type="entry name" value="Glucose-6-phosphate isomerase like protein, domain 1"/>
    <property type="match status" value="1"/>
</dbReference>
<name>A0A928Y6B8_UNCKA</name>
<dbReference type="InterPro" id="IPR001865">
    <property type="entry name" value="Ribosomal_uS2"/>
</dbReference>
<dbReference type="InterPro" id="IPR023591">
    <property type="entry name" value="Ribosomal_uS2_flav_dom_sf"/>
</dbReference>
<evidence type="ECO:0000256" key="1">
    <source>
        <dbReference type="ARBA" id="ARBA00006242"/>
    </source>
</evidence>
<keyword evidence="2 5" id="KW-0689">Ribosomal protein</keyword>
<evidence type="ECO:0000256" key="2">
    <source>
        <dbReference type="ARBA" id="ARBA00022980"/>
    </source>
</evidence>
<dbReference type="GO" id="GO:0003735">
    <property type="term" value="F:structural constituent of ribosome"/>
    <property type="evidence" value="ECO:0007669"/>
    <property type="project" value="InterPro"/>
</dbReference>
<evidence type="ECO:0000256" key="4">
    <source>
        <dbReference type="ARBA" id="ARBA00035256"/>
    </source>
</evidence>
<dbReference type="PROSITE" id="PS00962">
    <property type="entry name" value="RIBOSOMAL_S2_1"/>
    <property type="match status" value="1"/>
</dbReference>
<dbReference type="PANTHER" id="PTHR12534:SF0">
    <property type="entry name" value="SMALL RIBOSOMAL SUBUNIT PROTEIN US2M"/>
    <property type="match status" value="1"/>
</dbReference>
<dbReference type="Pfam" id="PF00318">
    <property type="entry name" value="Ribosomal_S2"/>
    <property type="match status" value="1"/>
</dbReference>
<sequence length="256" mass="28651">MPNIPTLLELLQAGVHFGHQTSKWHPKMEKYIFGERQGIHIIDLEKTQSALEKALEFARKTAARGGVVLFVGTKKQAMEAVKKSAEYCGMPYVNKRWLGGTLTNYVNMAQLLRKYKDLKRKLEKGELVGKYTKFEQQKFAEQVAKYDMEIGGLAELTRIPDAVFILDIRKDKTAITEANRRGVSVIAVCDTNVNPEQVDYPIPANDDAIKSIELLSQLVAEAIREGRDEWEKNRAKLGGTLVTAPSAAMPEKTSSV</sequence>
<proteinExistence type="inferred from homology"/>
<dbReference type="CDD" id="cd01425">
    <property type="entry name" value="RPS2"/>
    <property type="match status" value="1"/>
</dbReference>
<accession>A0A928Y6B8</accession>
<evidence type="ECO:0000256" key="5">
    <source>
        <dbReference type="HAMAP-Rule" id="MF_00291"/>
    </source>
</evidence>
<comment type="similarity">
    <text evidence="1 5">Belongs to the universal ribosomal protein uS2 family.</text>
</comment>
<reference evidence="6" key="1">
    <citation type="submission" date="2020-05" db="EMBL/GenBank/DDBJ databases">
        <title>High-Quality Genomes of Partial-Nitritation/Anammox System by Hierarchical Clustering Based Hybrid Assembly.</title>
        <authorList>
            <person name="Liu L."/>
            <person name="Wang Y."/>
            <person name="Che Y."/>
            <person name="Chen Y."/>
            <person name="Xia Y."/>
            <person name="Luo R."/>
            <person name="Cheng S.H."/>
            <person name="Zheng C."/>
            <person name="Zhang T."/>
        </authorList>
    </citation>
    <scope>NUCLEOTIDE SEQUENCE</scope>
    <source>
        <strain evidence="6">H1_PAT1</strain>
    </source>
</reference>
<dbReference type="AlphaFoldDB" id="A0A928Y6B8"/>
<gene>
    <name evidence="5 6" type="primary">rpsB</name>
    <name evidence="6" type="ORF">HS096_03285</name>
</gene>
<protein>
    <recommendedName>
        <fullName evidence="4 5">Small ribosomal subunit protein uS2</fullName>
    </recommendedName>
</protein>
<dbReference type="GO" id="GO:0022627">
    <property type="term" value="C:cytosolic small ribosomal subunit"/>
    <property type="evidence" value="ECO:0007669"/>
    <property type="project" value="TreeGrafter"/>
</dbReference>
<dbReference type="InterPro" id="IPR005706">
    <property type="entry name" value="Ribosomal_uS2_bac/mit/plastid"/>
</dbReference>
<evidence type="ECO:0000256" key="3">
    <source>
        <dbReference type="ARBA" id="ARBA00023274"/>
    </source>
</evidence>
<evidence type="ECO:0000313" key="7">
    <source>
        <dbReference type="Proteomes" id="UP000710385"/>
    </source>
</evidence>
<dbReference type="GO" id="GO:0006412">
    <property type="term" value="P:translation"/>
    <property type="evidence" value="ECO:0007669"/>
    <property type="project" value="UniProtKB-UniRule"/>
</dbReference>
<dbReference type="NCBIfam" id="TIGR01011">
    <property type="entry name" value="rpsB_bact"/>
    <property type="match status" value="1"/>
</dbReference>
<comment type="caution">
    <text evidence="6">The sequence shown here is derived from an EMBL/GenBank/DDBJ whole genome shotgun (WGS) entry which is preliminary data.</text>
</comment>
<organism evidence="6 7">
    <name type="scientific">candidate division WWE3 bacterium</name>
    <dbReference type="NCBI Taxonomy" id="2053526"/>
    <lineage>
        <taxon>Bacteria</taxon>
        <taxon>Katanobacteria</taxon>
    </lineage>
</organism>
<dbReference type="SUPFAM" id="SSF52313">
    <property type="entry name" value="Ribosomal protein S2"/>
    <property type="match status" value="1"/>
</dbReference>
<dbReference type="Proteomes" id="UP000710385">
    <property type="component" value="Unassembled WGS sequence"/>
</dbReference>
<keyword evidence="3 5" id="KW-0687">Ribonucleoprotein</keyword>
<dbReference type="Gene3D" id="1.10.287.610">
    <property type="entry name" value="Helix hairpin bin"/>
    <property type="match status" value="1"/>
</dbReference>
<evidence type="ECO:0000313" key="6">
    <source>
        <dbReference type="EMBL" id="MBE7525382.1"/>
    </source>
</evidence>